<gene>
    <name evidence="1" type="ORF">ACFSJU_14920</name>
</gene>
<accession>A0ABW4ZP46</accession>
<comment type="caution">
    <text evidence="1">The sequence shown here is derived from an EMBL/GenBank/DDBJ whole genome shotgun (WGS) entry which is preliminary data.</text>
</comment>
<evidence type="ECO:0000313" key="1">
    <source>
        <dbReference type="EMBL" id="MFD2163700.1"/>
    </source>
</evidence>
<sequence>MTHKDLILPAYRWVLKNGSCGVAFKELNTIAGEYPDVIGFGSWGNSVLLECKATRSDFLCDKKKSFRKYPERGMGKYRYYVCPTGLIKKEELPDGWGLIYVDHKFKARCVYNPYNRYMGASGMQLGHPGFKQNLQAEHSLMYSALRRLYIKGHIDSIYDKEYVRDFEEDFTAKSEYTGPTLFKN</sequence>
<organism evidence="1 2">
    <name type="scientific">Paradesertivirga mongoliensis</name>
    <dbReference type="NCBI Taxonomy" id="2100740"/>
    <lineage>
        <taxon>Bacteria</taxon>
        <taxon>Pseudomonadati</taxon>
        <taxon>Bacteroidota</taxon>
        <taxon>Sphingobacteriia</taxon>
        <taxon>Sphingobacteriales</taxon>
        <taxon>Sphingobacteriaceae</taxon>
        <taxon>Paradesertivirga</taxon>
    </lineage>
</organism>
<dbReference type="Proteomes" id="UP001597387">
    <property type="component" value="Unassembled WGS sequence"/>
</dbReference>
<dbReference type="EMBL" id="JBHUHZ010000002">
    <property type="protein sequence ID" value="MFD2163700.1"/>
    <property type="molecule type" value="Genomic_DNA"/>
</dbReference>
<reference evidence="2" key="1">
    <citation type="journal article" date="2019" name="Int. J. Syst. Evol. Microbiol.">
        <title>The Global Catalogue of Microorganisms (GCM) 10K type strain sequencing project: providing services to taxonomists for standard genome sequencing and annotation.</title>
        <authorList>
            <consortium name="The Broad Institute Genomics Platform"/>
            <consortium name="The Broad Institute Genome Sequencing Center for Infectious Disease"/>
            <person name="Wu L."/>
            <person name="Ma J."/>
        </authorList>
    </citation>
    <scope>NUCLEOTIDE SEQUENCE [LARGE SCALE GENOMIC DNA]</scope>
    <source>
        <strain evidence="2">KCTC 42217</strain>
    </source>
</reference>
<proteinExistence type="predicted"/>
<protein>
    <recommendedName>
        <fullName evidence="3">Phage protein</fullName>
    </recommendedName>
</protein>
<dbReference type="RefSeq" id="WP_255900408.1">
    <property type="nucleotide sequence ID" value="NZ_JAFMZO010000002.1"/>
</dbReference>
<name>A0ABW4ZP46_9SPHI</name>
<keyword evidence="2" id="KW-1185">Reference proteome</keyword>
<evidence type="ECO:0008006" key="3">
    <source>
        <dbReference type="Google" id="ProtNLM"/>
    </source>
</evidence>
<evidence type="ECO:0000313" key="2">
    <source>
        <dbReference type="Proteomes" id="UP001597387"/>
    </source>
</evidence>